<accession>A0A6C0ATZ0</accession>
<proteinExistence type="predicted"/>
<sequence length="109" mass="12908">MPKNKTAKKMTKRKSKKQCNKVPCGKCIRGCKPSYCVTKKEISKNWCEHTKNKTMKMLKTDKNSVYADELHKKMPYIWRFLDNKTRKKMVRLAKKPIHEINITGNQINH</sequence>
<name>A0A6C0ATZ0_9ZZZZ</name>
<organism evidence="1">
    <name type="scientific">viral metagenome</name>
    <dbReference type="NCBI Taxonomy" id="1070528"/>
    <lineage>
        <taxon>unclassified sequences</taxon>
        <taxon>metagenomes</taxon>
        <taxon>organismal metagenomes</taxon>
    </lineage>
</organism>
<evidence type="ECO:0000313" key="1">
    <source>
        <dbReference type="EMBL" id="QHS83407.1"/>
    </source>
</evidence>
<protein>
    <submittedName>
        <fullName evidence="1">Uncharacterized protein</fullName>
    </submittedName>
</protein>
<dbReference type="EMBL" id="MN738754">
    <property type="protein sequence ID" value="QHS83407.1"/>
    <property type="molecule type" value="Genomic_DNA"/>
</dbReference>
<reference evidence="1" key="1">
    <citation type="journal article" date="2020" name="Nature">
        <title>Giant virus diversity and host interactions through global metagenomics.</title>
        <authorList>
            <person name="Schulz F."/>
            <person name="Roux S."/>
            <person name="Paez-Espino D."/>
            <person name="Jungbluth S."/>
            <person name="Walsh D.A."/>
            <person name="Denef V.J."/>
            <person name="McMahon K.D."/>
            <person name="Konstantinidis K.T."/>
            <person name="Eloe-Fadrosh E.A."/>
            <person name="Kyrpides N.C."/>
            <person name="Woyke T."/>
        </authorList>
    </citation>
    <scope>NUCLEOTIDE SEQUENCE</scope>
    <source>
        <strain evidence="1">GVMAG-S-ERX555943-30</strain>
    </source>
</reference>
<dbReference type="AlphaFoldDB" id="A0A6C0ATZ0"/>